<accession>A0A402A8P6</accession>
<dbReference type="AlphaFoldDB" id="A0A402A8P6"/>
<evidence type="ECO:0000313" key="1">
    <source>
        <dbReference type="EMBL" id="GCE15355.1"/>
    </source>
</evidence>
<comment type="caution">
    <text evidence="1">The sequence shown here is derived from an EMBL/GenBank/DDBJ whole genome shotgun (WGS) entry which is preliminary data.</text>
</comment>
<proteinExistence type="predicted"/>
<name>A0A402A8P6_9CHLR</name>
<evidence type="ECO:0000313" key="2">
    <source>
        <dbReference type="Proteomes" id="UP000287352"/>
    </source>
</evidence>
<keyword evidence="2" id="KW-1185">Reference proteome</keyword>
<reference evidence="2" key="1">
    <citation type="submission" date="2018-12" db="EMBL/GenBank/DDBJ databases">
        <title>Tengunoibacter tsumagoiensis gen. nov., sp. nov., Dictyobacter kobayashii sp. nov., D. alpinus sp. nov., and D. joshuensis sp. nov. and description of Dictyobacteraceae fam. nov. within the order Ktedonobacterales isolated from Tengu-no-mugimeshi.</title>
        <authorList>
            <person name="Wang C.M."/>
            <person name="Zheng Y."/>
            <person name="Sakai Y."/>
            <person name="Toyoda A."/>
            <person name="Minakuchi Y."/>
            <person name="Abe K."/>
            <person name="Yokota A."/>
            <person name="Yabe S."/>
        </authorList>
    </citation>
    <scope>NUCLEOTIDE SEQUENCE [LARGE SCALE GENOMIC DNA]</scope>
    <source>
        <strain evidence="2">Uno3</strain>
    </source>
</reference>
<gene>
    <name evidence="1" type="ORF">KTT_52140</name>
</gene>
<organism evidence="1 2">
    <name type="scientific">Tengunoibacter tsumagoiensis</name>
    <dbReference type="NCBI Taxonomy" id="2014871"/>
    <lineage>
        <taxon>Bacteria</taxon>
        <taxon>Bacillati</taxon>
        <taxon>Chloroflexota</taxon>
        <taxon>Ktedonobacteria</taxon>
        <taxon>Ktedonobacterales</taxon>
        <taxon>Dictyobacteraceae</taxon>
        <taxon>Tengunoibacter</taxon>
    </lineage>
</organism>
<dbReference type="Proteomes" id="UP000287352">
    <property type="component" value="Unassembled WGS sequence"/>
</dbReference>
<protein>
    <recommendedName>
        <fullName evidence="3">Zinc finger Ogr/Delta-type domain-containing protein</fullName>
    </recommendedName>
</protein>
<evidence type="ECO:0008006" key="3">
    <source>
        <dbReference type="Google" id="ProtNLM"/>
    </source>
</evidence>
<sequence length="60" mass="6961">MNCPTCNQPMDTSLDDSIVRNHKTGQEYDKQWYVCKSDDIWVTVESPRNKAEEKEALLQA</sequence>
<dbReference type="EMBL" id="BIFR01000002">
    <property type="protein sequence ID" value="GCE15355.1"/>
    <property type="molecule type" value="Genomic_DNA"/>
</dbReference>